<protein>
    <submittedName>
        <fullName evidence="1">Uncharacterized protein</fullName>
    </submittedName>
</protein>
<proteinExistence type="predicted"/>
<evidence type="ECO:0000313" key="2">
    <source>
        <dbReference type="Proteomes" id="UP000499080"/>
    </source>
</evidence>
<gene>
    <name evidence="1" type="ORF">AVEN_191438_1</name>
</gene>
<evidence type="ECO:0000313" key="1">
    <source>
        <dbReference type="EMBL" id="GBN90932.1"/>
    </source>
</evidence>
<dbReference type="EMBL" id="BGPR01023625">
    <property type="protein sequence ID" value="GBN90932.1"/>
    <property type="molecule type" value="Genomic_DNA"/>
</dbReference>
<organism evidence="1 2">
    <name type="scientific">Araneus ventricosus</name>
    <name type="common">Orbweaver spider</name>
    <name type="synonym">Epeira ventricosa</name>
    <dbReference type="NCBI Taxonomy" id="182803"/>
    <lineage>
        <taxon>Eukaryota</taxon>
        <taxon>Metazoa</taxon>
        <taxon>Ecdysozoa</taxon>
        <taxon>Arthropoda</taxon>
        <taxon>Chelicerata</taxon>
        <taxon>Arachnida</taxon>
        <taxon>Araneae</taxon>
        <taxon>Araneomorphae</taxon>
        <taxon>Entelegynae</taxon>
        <taxon>Araneoidea</taxon>
        <taxon>Araneidae</taxon>
        <taxon>Araneus</taxon>
    </lineage>
</organism>
<sequence>MSYGHDVLVVRSLLSDRKVPGSELDSVYMHLVHIKSEVFAKHPPNGGVRKFEEGFPARVMSQSSDRGSRRRGSSQNIPRVASKWDVNVNKLELAWRHQIPRPSFSYMVPPHIRIPGGYPLTLLFSGLHRNAYQKTVQNQNPSFEYMTVLQRNIPLRSKVFEGNEK</sequence>
<comment type="caution">
    <text evidence="1">The sequence shown here is derived from an EMBL/GenBank/DDBJ whole genome shotgun (WGS) entry which is preliminary data.</text>
</comment>
<reference evidence="1 2" key="1">
    <citation type="journal article" date="2019" name="Sci. Rep.">
        <title>Orb-weaving spider Araneus ventricosus genome elucidates the spidroin gene catalogue.</title>
        <authorList>
            <person name="Kono N."/>
            <person name="Nakamura H."/>
            <person name="Ohtoshi R."/>
            <person name="Moran D.A.P."/>
            <person name="Shinohara A."/>
            <person name="Yoshida Y."/>
            <person name="Fujiwara M."/>
            <person name="Mori M."/>
            <person name="Tomita M."/>
            <person name="Arakawa K."/>
        </authorList>
    </citation>
    <scope>NUCLEOTIDE SEQUENCE [LARGE SCALE GENOMIC DNA]</scope>
</reference>
<dbReference type="Proteomes" id="UP000499080">
    <property type="component" value="Unassembled WGS sequence"/>
</dbReference>
<dbReference type="AlphaFoldDB" id="A0A4Y2SRF2"/>
<keyword evidence="2" id="KW-1185">Reference proteome</keyword>
<accession>A0A4Y2SRF2</accession>
<name>A0A4Y2SRF2_ARAVE</name>